<dbReference type="OrthoDB" id="9800833at2"/>
<keyword evidence="2" id="KW-1185">Reference proteome</keyword>
<organism evidence="1 2">
    <name type="scientific">Caloranaerobacter azorensis DSM 13643</name>
    <dbReference type="NCBI Taxonomy" id="1121264"/>
    <lineage>
        <taxon>Bacteria</taxon>
        <taxon>Bacillati</taxon>
        <taxon>Bacillota</taxon>
        <taxon>Tissierellia</taxon>
        <taxon>Tissierellales</taxon>
        <taxon>Thermohalobacteraceae</taxon>
        <taxon>Caloranaerobacter</taxon>
    </lineage>
</organism>
<dbReference type="AlphaFoldDB" id="A0A1M5VUI6"/>
<sequence length="74" mass="8736">MSNNICYEIFPEYPEVLNARMIAEILDLGYAKALKLIKYGGMNYIRIGNVYRIPKRNFIEWLYSDKSKIINLDD</sequence>
<dbReference type="EMBL" id="FQXO01000075">
    <property type="protein sequence ID" value="SHH78891.1"/>
    <property type="molecule type" value="Genomic_DNA"/>
</dbReference>
<dbReference type="Proteomes" id="UP000183967">
    <property type="component" value="Unassembled WGS sequence"/>
</dbReference>
<protein>
    <submittedName>
        <fullName evidence="1">DNA binding domain-containing protein, excisionase family</fullName>
    </submittedName>
</protein>
<accession>A0A1M5VUI6</accession>
<evidence type="ECO:0000313" key="1">
    <source>
        <dbReference type="EMBL" id="SHH78891.1"/>
    </source>
</evidence>
<reference evidence="2" key="1">
    <citation type="submission" date="2016-11" db="EMBL/GenBank/DDBJ databases">
        <authorList>
            <person name="Varghese N."/>
            <person name="Submissions S."/>
        </authorList>
    </citation>
    <scope>NUCLEOTIDE SEQUENCE [LARGE SCALE GENOMIC DNA]</scope>
    <source>
        <strain evidence="2">DSM 13643</strain>
    </source>
</reference>
<name>A0A1M5VUI6_9FIRM</name>
<evidence type="ECO:0000313" key="2">
    <source>
        <dbReference type="Proteomes" id="UP000183967"/>
    </source>
</evidence>
<gene>
    <name evidence="1" type="ORF">SAMN02745135_02136</name>
</gene>
<proteinExistence type="predicted"/>
<dbReference type="RefSeq" id="WP_073197563.1">
    <property type="nucleotide sequence ID" value="NZ_FQXO01000075.1"/>
</dbReference>